<proteinExistence type="predicted"/>
<comment type="caution">
    <text evidence="2">The sequence shown here is derived from an EMBL/GenBank/DDBJ whole genome shotgun (WGS) entry which is preliminary data.</text>
</comment>
<evidence type="ECO:0000313" key="3">
    <source>
        <dbReference type="Proteomes" id="UP001526143"/>
    </source>
</evidence>
<keyword evidence="3" id="KW-1185">Reference proteome</keyword>
<name>A0ABT3B362_9CYAN</name>
<keyword evidence="1" id="KW-1133">Transmembrane helix</keyword>
<feature type="transmembrane region" description="Helical" evidence="1">
    <location>
        <begin position="12"/>
        <end position="31"/>
    </location>
</feature>
<dbReference type="RefSeq" id="WP_263747451.1">
    <property type="nucleotide sequence ID" value="NZ_JAOWRF010000289.1"/>
</dbReference>
<evidence type="ECO:0000313" key="2">
    <source>
        <dbReference type="EMBL" id="MCV3215804.1"/>
    </source>
</evidence>
<keyword evidence="1" id="KW-0812">Transmembrane</keyword>
<dbReference type="Proteomes" id="UP001526143">
    <property type="component" value="Unassembled WGS sequence"/>
</dbReference>
<organism evidence="2 3">
    <name type="scientific">Plectonema radiosum NIES-515</name>
    <dbReference type="NCBI Taxonomy" id="2986073"/>
    <lineage>
        <taxon>Bacteria</taxon>
        <taxon>Bacillati</taxon>
        <taxon>Cyanobacteriota</taxon>
        <taxon>Cyanophyceae</taxon>
        <taxon>Oscillatoriophycideae</taxon>
        <taxon>Oscillatoriales</taxon>
        <taxon>Microcoleaceae</taxon>
        <taxon>Plectonema</taxon>
    </lineage>
</organism>
<dbReference type="EMBL" id="JAOWRF010000289">
    <property type="protein sequence ID" value="MCV3215804.1"/>
    <property type="molecule type" value="Genomic_DNA"/>
</dbReference>
<evidence type="ECO:0000256" key="1">
    <source>
        <dbReference type="SAM" id="Phobius"/>
    </source>
</evidence>
<gene>
    <name evidence="2" type="ORF">OGM63_20210</name>
</gene>
<sequence>MTLIINTYIHRWVFFDRAIAILCFCAIASNYSRFQVNEVRV</sequence>
<protein>
    <submittedName>
        <fullName evidence="2">Uncharacterized protein</fullName>
    </submittedName>
</protein>
<keyword evidence="1" id="KW-0472">Membrane</keyword>
<reference evidence="2 3" key="1">
    <citation type="submission" date="2022-10" db="EMBL/GenBank/DDBJ databases">
        <title>Identification of biosynthetic pathway for the production of the potent trypsin inhibitor radiosumin.</title>
        <authorList>
            <person name="Fewer D.P."/>
            <person name="Delbaje E."/>
            <person name="Ouyang X."/>
            <person name="Agostino P.D."/>
            <person name="Wahlsten M."/>
            <person name="Jokela J."/>
            <person name="Permi P."/>
            <person name="Haapaniemi E."/>
            <person name="Koistinen H."/>
        </authorList>
    </citation>
    <scope>NUCLEOTIDE SEQUENCE [LARGE SCALE GENOMIC DNA]</scope>
    <source>
        <strain evidence="2 3">NIES-515</strain>
    </source>
</reference>
<accession>A0ABT3B362</accession>